<keyword evidence="3" id="KW-1185">Reference proteome</keyword>
<feature type="signal peptide" evidence="1">
    <location>
        <begin position="1"/>
        <end position="30"/>
    </location>
</feature>
<proteinExistence type="predicted"/>
<reference evidence="2 3" key="1">
    <citation type="submission" date="2019-01" db="EMBL/GenBank/DDBJ databases">
        <authorList>
            <person name="Brito A."/>
        </authorList>
    </citation>
    <scope>NUCLEOTIDE SEQUENCE [LARGE SCALE GENOMIC DNA]</scope>
    <source>
        <strain evidence="2">1</strain>
    </source>
</reference>
<feature type="chain" id="PRO_5021763953" description="DUF5666 domain-containing protein" evidence="1">
    <location>
        <begin position="31"/>
        <end position="110"/>
    </location>
</feature>
<accession>A0A563VR78</accession>
<organism evidence="2 3">
    <name type="scientific">Hyella patelloides LEGE 07179</name>
    <dbReference type="NCBI Taxonomy" id="945734"/>
    <lineage>
        <taxon>Bacteria</taxon>
        <taxon>Bacillati</taxon>
        <taxon>Cyanobacteriota</taxon>
        <taxon>Cyanophyceae</taxon>
        <taxon>Pleurocapsales</taxon>
        <taxon>Hyellaceae</taxon>
        <taxon>Hyella</taxon>
    </lineage>
</organism>
<gene>
    <name evidence="2" type="ORF">H1P_2270002</name>
</gene>
<dbReference type="AlphaFoldDB" id="A0A563VR78"/>
<dbReference type="RefSeq" id="WP_246141933.1">
    <property type="nucleotide sequence ID" value="NZ_LR213973.1"/>
</dbReference>
<keyword evidence="1" id="KW-0732">Signal</keyword>
<name>A0A563VR78_9CYAN</name>
<sequence length="110" mass="12187">MILKTIKRLKLAELTLLSLAIPGLYSVVHAQGNTFTGTVERVWEDGFRLNTGERTLRVDSWDVCGDNTMSHLSANDRVNVSGEFSGLEFDADSITDNQETPVCTVSKPRE</sequence>
<protein>
    <recommendedName>
        <fullName evidence="4">DUF5666 domain-containing protein</fullName>
    </recommendedName>
</protein>
<evidence type="ECO:0008006" key="4">
    <source>
        <dbReference type="Google" id="ProtNLM"/>
    </source>
</evidence>
<evidence type="ECO:0000313" key="3">
    <source>
        <dbReference type="Proteomes" id="UP000320055"/>
    </source>
</evidence>
<evidence type="ECO:0000256" key="1">
    <source>
        <dbReference type="SAM" id="SignalP"/>
    </source>
</evidence>
<evidence type="ECO:0000313" key="2">
    <source>
        <dbReference type="EMBL" id="VEP13911.1"/>
    </source>
</evidence>
<dbReference type="EMBL" id="CAACVJ010000143">
    <property type="protein sequence ID" value="VEP13911.1"/>
    <property type="molecule type" value="Genomic_DNA"/>
</dbReference>
<dbReference type="Proteomes" id="UP000320055">
    <property type="component" value="Unassembled WGS sequence"/>
</dbReference>